<gene>
    <name evidence="2" type="ORF">A2982_03245</name>
</gene>
<dbReference type="SUPFAM" id="SSF55811">
    <property type="entry name" value="Nudix"/>
    <property type="match status" value="1"/>
</dbReference>
<dbReference type="Proteomes" id="UP000178771">
    <property type="component" value="Unassembled WGS sequence"/>
</dbReference>
<dbReference type="Pfam" id="PF00293">
    <property type="entry name" value="NUDIX"/>
    <property type="match status" value="1"/>
</dbReference>
<accession>A0A1F4V3L3</accession>
<evidence type="ECO:0000313" key="2">
    <source>
        <dbReference type="EMBL" id="OGC51806.1"/>
    </source>
</evidence>
<dbReference type="STRING" id="1802624.A2982_03245"/>
<dbReference type="AlphaFoldDB" id="A0A1F4V3L3"/>
<organism evidence="2 3">
    <name type="scientific">candidate division WWE3 bacterium RIFCSPLOWO2_01_FULL_39_13</name>
    <dbReference type="NCBI Taxonomy" id="1802624"/>
    <lineage>
        <taxon>Bacteria</taxon>
        <taxon>Katanobacteria</taxon>
    </lineage>
</organism>
<reference evidence="2 3" key="1">
    <citation type="journal article" date="2016" name="Nat. Commun.">
        <title>Thousands of microbial genomes shed light on interconnected biogeochemical processes in an aquifer system.</title>
        <authorList>
            <person name="Anantharaman K."/>
            <person name="Brown C.T."/>
            <person name="Hug L.A."/>
            <person name="Sharon I."/>
            <person name="Castelle C.J."/>
            <person name="Probst A.J."/>
            <person name="Thomas B.C."/>
            <person name="Singh A."/>
            <person name="Wilkins M.J."/>
            <person name="Karaoz U."/>
            <person name="Brodie E.L."/>
            <person name="Williams K.H."/>
            <person name="Hubbard S.S."/>
            <person name="Banfield J.F."/>
        </authorList>
    </citation>
    <scope>NUCLEOTIDE SEQUENCE [LARGE SCALE GENOMIC DNA]</scope>
</reference>
<dbReference type="InterPro" id="IPR015797">
    <property type="entry name" value="NUDIX_hydrolase-like_dom_sf"/>
</dbReference>
<comment type="caution">
    <text evidence="2">The sequence shown here is derived from an EMBL/GenBank/DDBJ whole genome shotgun (WGS) entry which is preliminary data.</text>
</comment>
<feature type="domain" description="Nudix hydrolase" evidence="1">
    <location>
        <begin position="124"/>
        <end position="203"/>
    </location>
</feature>
<dbReference type="Gene3D" id="3.90.79.10">
    <property type="entry name" value="Nucleoside Triphosphate Pyrophosphohydrolase"/>
    <property type="match status" value="1"/>
</dbReference>
<proteinExistence type="predicted"/>
<evidence type="ECO:0000259" key="1">
    <source>
        <dbReference type="Pfam" id="PF00293"/>
    </source>
</evidence>
<protein>
    <recommendedName>
        <fullName evidence="1">Nudix hydrolase domain-containing protein</fullName>
    </recommendedName>
</protein>
<dbReference type="EMBL" id="MEVH01000013">
    <property type="protein sequence ID" value="OGC51806.1"/>
    <property type="molecule type" value="Genomic_DNA"/>
</dbReference>
<evidence type="ECO:0000313" key="3">
    <source>
        <dbReference type="Proteomes" id="UP000178771"/>
    </source>
</evidence>
<dbReference type="InterPro" id="IPR000086">
    <property type="entry name" value="NUDIX_hydrolase_dom"/>
</dbReference>
<name>A0A1F4V3L3_UNCKA</name>
<sequence>MPTWVSPQEAERRLPGFFKERGENAWKLDVPSRRMYSRSGFAQVRVQTKPDGSPYFDHVVYGEAPGVNAVTWGVTEDGIYKVAVVVQARPFADTPDGQPADPPIIFGQPAVMGSLKRVVGEEETVEAFEKAEDCALREAVEEAGVGAIKAITLLGYHNPNPASCATWSELLDIEVDLTKVSEHTDKEELIFRAEYLPVREILRRIGVGEHEGVNYRSATANSAFLVWLCRHPEALENKRS</sequence>